<evidence type="ECO:0000313" key="12">
    <source>
        <dbReference type="EMBL" id="TIC66886.1"/>
    </source>
</evidence>
<feature type="domain" description="Histone deacetylase" evidence="10">
    <location>
        <begin position="258"/>
        <end position="402"/>
    </location>
</feature>
<dbReference type="GO" id="GO:0000118">
    <property type="term" value="C:histone deacetylase complex"/>
    <property type="evidence" value="ECO:0007669"/>
    <property type="project" value="TreeGrafter"/>
</dbReference>
<evidence type="ECO:0000313" key="13">
    <source>
        <dbReference type="Proteomes" id="UP000310708"/>
    </source>
</evidence>
<dbReference type="SUPFAM" id="SSF52768">
    <property type="entry name" value="Arginase/deacetylase"/>
    <property type="match status" value="2"/>
</dbReference>
<organism evidence="12 13">
    <name type="scientific">Wallemia mellicola</name>
    <dbReference type="NCBI Taxonomy" id="1708541"/>
    <lineage>
        <taxon>Eukaryota</taxon>
        <taxon>Fungi</taxon>
        <taxon>Dikarya</taxon>
        <taxon>Basidiomycota</taxon>
        <taxon>Wallemiomycotina</taxon>
        <taxon>Wallemiomycetes</taxon>
        <taxon>Wallemiales</taxon>
        <taxon>Wallemiaceae</taxon>
        <taxon>Wallemia</taxon>
    </lineage>
</organism>
<protein>
    <recommendedName>
        <fullName evidence="3">histone deacetylase</fullName>
        <ecNumber evidence="3">3.5.1.98</ecNumber>
    </recommendedName>
</protein>
<keyword evidence="8" id="KW-0804">Transcription</keyword>
<dbReference type="AlphaFoldDB" id="A0A4T0TP81"/>
<comment type="subcellular location">
    <subcellularLocation>
        <location evidence="1">Nucleus</location>
    </subcellularLocation>
</comment>
<keyword evidence="7" id="KW-0805">Transcription regulation</keyword>
<evidence type="ECO:0000256" key="5">
    <source>
        <dbReference type="ARBA" id="ARBA00022801"/>
    </source>
</evidence>
<dbReference type="PRINTS" id="PR01270">
    <property type="entry name" value="HDASUPER"/>
</dbReference>
<feature type="domain" description="Arb2-like" evidence="11">
    <location>
        <begin position="461"/>
        <end position="702"/>
    </location>
</feature>
<evidence type="ECO:0000256" key="1">
    <source>
        <dbReference type="ARBA" id="ARBA00004123"/>
    </source>
</evidence>
<keyword evidence="5" id="KW-0378">Hydrolase</keyword>
<dbReference type="InterPro" id="IPR023696">
    <property type="entry name" value="Ureohydrolase_dom_sf"/>
</dbReference>
<dbReference type="InterPro" id="IPR000286">
    <property type="entry name" value="HDACs"/>
</dbReference>
<dbReference type="Gene3D" id="3.40.800.20">
    <property type="entry name" value="Histone deacetylase domain"/>
    <property type="match status" value="1"/>
</dbReference>
<comment type="similarity">
    <text evidence="2">Belongs to the histone deacetylase family. HD type 2 subfamily.</text>
</comment>
<dbReference type="InterPro" id="IPR037138">
    <property type="entry name" value="His_deacetylse_dom_sf"/>
</dbReference>
<evidence type="ECO:0000256" key="2">
    <source>
        <dbReference type="ARBA" id="ARBA00007738"/>
    </source>
</evidence>
<name>A0A4T0TP81_9BASI</name>
<reference evidence="12 13" key="1">
    <citation type="submission" date="2019-03" db="EMBL/GenBank/DDBJ databases">
        <title>Sequencing 25 genomes of Wallemia mellicola.</title>
        <authorList>
            <person name="Gostincar C."/>
        </authorList>
    </citation>
    <scope>NUCLEOTIDE SEQUENCE [LARGE SCALE GENOMIC DNA]</scope>
    <source>
        <strain evidence="12 13">EXF-757</strain>
    </source>
</reference>
<feature type="domain" description="Histone deacetylase" evidence="10">
    <location>
        <begin position="78"/>
        <end position="229"/>
    </location>
</feature>
<evidence type="ECO:0000256" key="3">
    <source>
        <dbReference type="ARBA" id="ARBA00012111"/>
    </source>
</evidence>
<dbReference type="EC" id="3.5.1.98" evidence="3"/>
<evidence type="ECO:0000256" key="8">
    <source>
        <dbReference type="ARBA" id="ARBA00023163"/>
    </source>
</evidence>
<dbReference type="PANTHER" id="PTHR10625:SF5">
    <property type="entry name" value="HISTONE DEACETYLASE"/>
    <property type="match status" value="1"/>
</dbReference>
<gene>
    <name evidence="12" type="ORF">E3Q01_01552</name>
</gene>
<keyword evidence="9" id="KW-0539">Nucleus</keyword>
<dbReference type="GO" id="GO:0141221">
    <property type="term" value="F:histone deacetylase activity, hydrolytic mechanism"/>
    <property type="evidence" value="ECO:0007669"/>
    <property type="project" value="UniProtKB-EC"/>
</dbReference>
<evidence type="ECO:0000256" key="6">
    <source>
        <dbReference type="ARBA" id="ARBA00022853"/>
    </source>
</evidence>
<dbReference type="InterPro" id="IPR023801">
    <property type="entry name" value="His_deacetylse_dom"/>
</dbReference>
<dbReference type="PANTHER" id="PTHR10625">
    <property type="entry name" value="HISTONE DEACETYLASE HDAC1-RELATED"/>
    <property type="match status" value="1"/>
</dbReference>
<dbReference type="Pfam" id="PF00850">
    <property type="entry name" value="Hist_deacetyl"/>
    <property type="match status" value="2"/>
</dbReference>
<keyword evidence="4" id="KW-0678">Repressor</keyword>
<comment type="caution">
    <text evidence="12">The sequence shown here is derived from an EMBL/GenBank/DDBJ whole genome shotgun (WGS) entry which is preliminary data.</text>
</comment>
<dbReference type="Proteomes" id="UP000310708">
    <property type="component" value="Unassembled WGS sequence"/>
</dbReference>
<dbReference type="InterPro" id="IPR019154">
    <property type="entry name" value="Arb2-like_domain"/>
</dbReference>
<evidence type="ECO:0000256" key="9">
    <source>
        <dbReference type="ARBA" id="ARBA00023242"/>
    </source>
</evidence>
<sequence>MAEMVEDTTSPNNQPAPLYETVTTTVRKYYRHPPSESHAGLLEPPSELIRMPFSGLVRSGYVYDYEMTRHAPFDEDDHPEQPARITSIYESLNNSQCIKRMLKINSRNVTRAEVTLVHSPEHWDRVNMLAFIPEVELRALIPLHERMSIYVNPMTTYAALLSAGSLLELTKAVCDERIRNGFAIVRPPGHHAEPEQMMGFSFFNNASIAARWAQKNYPNSVKRVLILDWWPLLTPQPGMYIMVCTQLLTLITINKSTGNGTQRAFYDDPSVLYISLHRYENGTFYPGSDFGGMNMTGSGAGEGFSVNIPWPHAGMGDPEYLQAFNQVVMPISQEFAPDLVIISAGYDAAINDPLGENLITPLGYAQMTHQLSSLAGGKMVVALEGGYNLDSIATSATSTTQTLLGEIPPQAPFNSVAKTTAMETLHDVCMVQSKYWKSVSPKSNVNSSLQPSSENVTSIYEVLSKYREQLLYEKYNMFSLDITDEEIKRRFENQVMATSDLYSVDTLLVNVHDFGNLLFESKNNGEIKLDKSFLVDTTERILDMAESKKWGVIDVNIFHNFANQSRQTRLLRTQIDPVKDLLVWLWDNFIDLSKPNLKVVFVGFGSACAAVTKFFEMRRSTVEKRVHASIYIPGMLDVPRVLKIMKDWYESKTLVIIPSVHDHVENGKPFKSFGKVLASTESSSWVLVEKHYDDILEWISSRNGDRLSPPSSVFAGSNKMEVT</sequence>
<evidence type="ECO:0000259" key="10">
    <source>
        <dbReference type="Pfam" id="PF00850"/>
    </source>
</evidence>
<evidence type="ECO:0000256" key="4">
    <source>
        <dbReference type="ARBA" id="ARBA00022491"/>
    </source>
</evidence>
<accession>A0A4T0TP81</accession>
<dbReference type="Pfam" id="PF09757">
    <property type="entry name" value="Arb2-like"/>
    <property type="match status" value="1"/>
</dbReference>
<proteinExistence type="inferred from homology"/>
<dbReference type="GO" id="GO:0040029">
    <property type="term" value="P:epigenetic regulation of gene expression"/>
    <property type="evidence" value="ECO:0007669"/>
    <property type="project" value="TreeGrafter"/>
</dbReference>
<keyword evidence="6" id="KW-0156">Chromatin regulator</keyword>
<dbReference type="EMBL" id="SPRX01000014">
    <property type="protein sequence ID" value="TIC66886.1"/>
    <property type="molecule type" value="Genomic_DNA"/>
</dbReference>
<evidence type="ECO:0000259" key="11">
    <source>
        <dbReference type="Pfam" id="PF09757"/>
    </source>
</evidence>
<evidence type="ECO:0000256" key="7">
    <source>
        <dbReference type="ARBA" id="ARBA00023015"/>
    </source>
</evidence>